<keyword evidence="2" id="KW-1185">Reference proteome</keyword>
<dbReference type="Gene3D" id="6.10.140.1230">
    <property type="match status" value="1"/>
</dbReference>
<organism evidence="2 3">
    <name type="scientific">Panagrellus redivivus</name>
    <name type="common">Microworm</name>
    <dbReference type="NCBI Taxonomy" id="6233"/>
    <lineage>
        <taxon>Eukaryota</taxon>
        <taxon>Metazoa</taxon>
        <taxon>Ecdysozoa</taxon>
        <taxon>Nematoda</taxon>
        <taxon>Chromadorea</taxon>
        <taxon>Rhabditida</taxon>
        <taxon>Tylenchina</taxon>
        <taxon>Panagrolaimomorpha</taxon>
        <taxon>Panagrolaimoidea</taxon>
        <taxon>Panagrolaimidae</taxon>
        <taxon>Panagrellus</taxon>
    </lineage>
</organism>
<evidence type="ECO:0000313" key="3">
    <source>
        <dbReference type="WBParaSite" id="Pan_g3576.t3"/>
    </source>
</evidence>
<name>A0A7E4VUY5_PANRE</name>
<proteinExistence type="inferred from homology"/>
<dbReference type="Pfam" id="PF03357">
    <property type="entry name" value="Snf7"/>
    <property type="match status" value="1"/>
</dbReference>
<protein>
    <submittedName>
        <fullName evidence="3">Charged multivesicular body protein 3</fullName>
    </submittedName>
</protein>
<reference evidence="2" key="1">
    <citation type="journal article" date="2013" name="Genetics">
        <title>The draft genome and transcriptome of Panagrellus redivivus are shaped by the harsh demands of a free-living lifestyle.</title>
        <authorList>
            <person name="Srinivasan J."/>
            <person name="Dillman A.R."/>
            <person name="Macchietto M.G."/>
            <person name="Heikkinen L."/>
            <person name="Lakso M."/>
            <person name="Fracchia K.M."/>
            <person name="Antoshechkin I."/>
            <person name="Mortazavi A."/>
            <person name="Wong G."/>
            <person name="Sternberg P.W."/>
        </authorList>
    </citation>
    <scope>NUCLEOTIDE SEQUENCE [LARGE SCALE GENOMIC DNA]</scope>
    <source>
        <strain evidence="2">MT8872</strain>
    </source>
</reference>
<dbReference type="WBParaSite" id="Pan_g3576.t3">
    <property type="protein sequence ID" value="Pan_g3576.t3"/>
    <property type="gene ID" value="Pan_g3576"/>
</dbReference>
<dbReference type="AlphaFoldDB" id="A0A7E4VUY5"/>
<comment type="similarity">
    <text evidence="1">Belongs to the SNF7 family.</text>
</comment>
<dbReference type="InterPro" id="IPR005024">
    <property type="entry name" value="Snf7_fam"/>
</dbReference>
<evidence type="ECO:0000313" key="2">
    <source>
        <dbReference type="Proteomes" id="UP000492821"/>
    </source>
</evidence>
<dbReference type="Proteomes" id="UP000492821">
    <property type="component" value="Unassembled WGS sequence"/>
</dbReference>
<evidence type="ECO:0000256" key="1">
    <source>
        <dbReference type="ARBA" id="ARBA00006190"/>
    </source>
</evidence>
<accession>A0A7E4VUY5</accession>
<dbReference type="PANTHER" id="PTHR10476">
    <property type="entry name" value="CHARGED MULTIVESICULAR BODY PROTEIN"/>
    <property type="match status" value="1"/>
</dbReference>
<dbReference type="GO" id="GO:0007034">
    <property type="term" value="P:vacuolar transport"/>
    <property type="evidence" value="ECO:0007669"/>
    <property type="project" value="InterPro"/>
</dbReference>
<sequence>MSPLPTHNAHVFQFSLLFSSFLHPHFSCVQIASKLPSDSSIAAPAFLHNFSSFVNFDNQAVRSLLLTSIHRFPTPDMSTKGFVDSVMGLFGKTKDPKEQIREMKRKMRGETNKINRQIMAVQRKEEQIKKEIKVEAKKGNKEACLILAKSLVQSRKAVEKMHVTTAQINSAMMGMDNQVAMMRMAGAIQSSNEVLQAMQKLVKVPEVMATMRELSKEMTKAGIIEEMIEDTMESLEPEGLEDEANEEVEKVLWEVTAGELGKAPAASAHSIADEDAGYRQQADELVAQLEAARQ</sequence>
<reference evidence="3" key="2">
    <citation type="submission" date="2020-10" db="UniProtKB">
        <authorList>
            <consortium name="WormBaseParasite"/>
        </authorList>
    </citation>
    <scope>IDENTIFICATION</scope>
</reference>